<feature type="compositionally biased region" description="Polar residues" evidence="1">
    <location>
        <begin position="1"/>
        <end position="10"/>
    </location>
</feature>
<accession>A0ABQ4LSK1</accession>
<evidence type="ECO:0000256" key="1">
    <source>
        <dbReference type="SAM" id="MobiDB-lite"/>
    </source>
</evidence>
<keyword evidence="3" id="KW-1185">Reference proteome</keyword>
<dbReference type="EMBL" id="BORW01000003">
    <property type="protein sequence ID" value="GIO66239.1"/>
    <property type="molecule type" value="Genomic_DNA"/>
</dbReference>
<evidence type="ECO:0000313" key="3">
    <source>
        <dbReference type="Proteomes" id="UP000680638"/>
    </source>
</evidence>
<protein>
    <submittedName>
        <fullName evidence="2">Uncharacterized protein</fullName>
    </submittedName>
</protein>
<comment type="caution">
    <text evidence="2">The sequence shown here is derived from an EMBL/GenBank/DDBJ whole genome shotgun (WGS) entry which is preliminary data.</text>
</comment>
<name>A0ABQ4LSK1_9BACL</name>
<sequence>MSSCTGSQNEAYPPASMPAPNIAAPERFKNALRVILPDFGLFFIVWPLPV</sequence>
<reference evidence="2 3" key="1">
    <citation type="submission" date="2021-03" db="EMBL/GenBank/DDBJ databases">
        <title>Antimicrobial resistance genes in bacteria isolated from Japanese honey, and their potential for conferring macrolide and lincosamide resistance in the American foulbrood pathogen Paenibacillus larvae.</title>
        <authorList>
            <person name="Okamoto M."/>
            <person name="Kumagai M."/>
            <person name="Kanamori H."/>
            <person name="Takamatsu D."/>
        </authorList>
    </citation>
    <scope>NUCLEOTIDE SEQUENCE [LARGE SCALE GENOMIC DNA]</scope>
    <source>
        <strain evidence="2 3">J21TS3</strain>
    </source>
</reference>
<evidence type="ECO:0000313" key="2">
    <source>
        <dbReference type="EMBL" id="GIO66239.1"/>
    </source>
</evidence>
<organism evidence="2 3">
    <name type="scientific">Paenibacillus cookii</name>
    <dbReference type="NCBI Taxonomy" id="157839"/>
    <lineage>
        <taxon>Bacteria</taxon>
        <taxon>Bacillati</taxon>
        <taxon>Bacillota</taxon>
        <taxon>Bacilli</taxon>
        <taxon>Bacillales</taxon>
        <taxon>Paenibacillaceae</taxon>
        <taxon>Paenibacillus</taxon>
    </lineage>
</organism>
<dbReference type="Proteomes" id="UP000680638">
    <property type="component" value="Unassembled WGS sequence"/>
</dbReference>
<gene>
    <name evidence="2" type="ORF">J21TS3_10600</name>
</gene>
<proteinExistence type="predicted"/>
<feature type="region of interest" description="Disordered" evidence="1">
    <location>
        <begin position="1"/>
        <end position="20"/>
    </location>
</feature>